<dbReference type="RefSeq" id="WP_092723087.1">
    <property type="nucleotide sequence ID" value="NZ_FNNO01000004.1"/>
</dbReference>
<evidence type="ECO:0000256" key="4">
    <source>
        <dbReference type="ARBA" id="ARBA00022679"/>
    </source>
</evidence>
<evidence type="ECO:0000256" key="6">
    <source>
        <dbReference type="SAM" id="MobiDB-lite"/>
    </source>
</evidence>
<evidence type="ECO:0000256" key="7">
    <source>
        <dbReference type="SAM" id="Phobius"/>
    </source>
</evidence>
<dbReference type="InterPro" id="IPR036890">
    <property type="entry name" value="HATPase_C_sf"/>
</dbReference>
<dbReference type="SMART" id="SM00387">
    <property type="entry name" value="HATPase_c"/>
    <property type="match status" value="1"/>
</dbReference>
<dbReference type="EMBL" id="FNNO01000004">
    <property type="protein sequence ID" value="SDW61144.1"/>
    <property type="molecule type" value="Genomic_DNA"/>
</dbReference>
<evidence type="ECO:0000256" key="5">
    <source>
        <dbReference type="ARBA" id="ARBA00022777"/>
    </source>
</evidence>
<dbReference type="Gene3D" id="3.30.565.10">
    <property type="entry name" value="Histidine kinase-like ATPase, C-terminal domain"/>
    <property type="match status" value="1"/>
</dbReference>
<comment type="catalytic activity">
    <reaction evidence="1">
        <text>ATP + protein L-histidine = ADP + protein N-phospho-L-histidine.</text>
        <dbReference type="EC" id="2.7.13.3"/>
    </reaction>
</comment>
<evidence type="ECO:0000313" key="9">
    <source>
        <dbReference type="EMBL" id="SDW61144.1"/>
    </source>
</evidence>
<dbReference type="PANTHER" id="PTHR43547:SF2">
    <property type="entry name" value="HYBRID SIGNAL TRANSDUCTION HISTIDINE KINASE C"/>
    <property type="match status" value="1"/>
</dbReference>
<dbReference type="InterPro" id="IPR003594">
    <property type="entry name" value="HATPase_dom"/>
</dbReference>
<gene>
    <name evidence="9" type="ORF">SAMN05444410_10497</name>
</gene>
<dbReference type="SMART" id="SM00388">
    <property type="entry name" value="HisKA"/>
    <property type="match status" value="1"/>
</dbReference>
<dbReference type="Proteomes" id="UP000198711">
    <property type="component" value="Unassembled WGS sequence"/>
</dbReference>
<dbReference type="InterPro" id="IPR036097">
    <property type="entry name" value="HisK_dim/P_sf"/>
</dbReference>
<evidence type="ECO:0000256" key="1">
    <source>
        <dbReference type="ARBA" id="ARBA00000085"/>
    </source>
</evidence>
<dbReference type="CDD" id="cd00082">
    <property type="entry name" value="HisKA"/>
    <property type="match status" value="1"/>
</dbReference>
<evidence type="ECO:0000256" key="3">
    <source>
        <dbReference type="ARBA" id="ARBA00022553"/>
    </source>
</evidence>
<feature type="transmembrane region" description="Helical" evidence="7">
    <location>
        <begin position="396"/>
        <end position="414"/>
    </location>
</feature>
<keyword evidence="7" id="KW-1133">Transmembrane helix</keyword>
<dbReference type="PANTHER" id="PTHR43547">
    <property type="entry name" value="TWO-COMPONENT HISTIDINE KINASE"/>
    <property type="match status" value="1"/>
</dbReference>
<dbReference type="Pfam" id="PF02518">
    <property type="entry name" value="HATPase_c"/>
    <property type="match status" value="1"/>
</dbReference>
<dbReference type="InterPro" id="IPR004358">
    <property type="entry name" value="Sig_transdc_His_kin-like_C"/>
</dbReference>
<keyword evidence="10" id="KW-1185">Reference proteome</keyword>
<dbReference type="PRINTS" id="PR00344">
    <property type="entry name" value="BCTRLSENSOR"/>
</dbReference>
<comment type="caution">
    <text evidence="9">The sequence shown here is derived from an EMBL/GenBank/DDBJ whole genome shotgun (WGS) entry which is preliminary data.</text>
</comment>
<organism evidence="9 10">
    <name type="scientific">Hydrobacter penzbergensis</name>
    <dbReference type="NCBI Taxonomy" id="1235997"/>
    <lineage>
        <taxon>Bacteria</taxon>
        <taxon>Pseudomonadati</taxon>
        <taxon>Bacteroidota</taxon>
        <taxon>Chitinophagia</taxon>
        <taxon>Chitinophagales</taxon>
        <taxon>Chitinophagaceae</taxon>
        <taxon>Hydrobacter</taxon>
    </lineage>
</organism>
<dbReference type="GO" id="GO:0000155">
    <property type="term" value="F:phosphorelay sensor kinase activity"/>
    <property type="evidence" value="ECO:0007669"/>
    <property type="project" value="InterPro"/>
</dbReference>
<sequence length="670" mass="76344">MNKLQISRALMIATILVLAAFEGYWLNKLYRDEYKGLNNGVEVAFRGAIDKLQRRLYEKDTSLTALVIPDTDKQHIAALNTSQTVRQAPRTKRKEQHRRDHKEDSTFHFRFDIPEMRDETPPHEGVQAIAVHPVNEIAGVPPPRLVELMLQRKAELMLREKMTLRDSARQMMIRKNGAWVRLDSTSLKHLRKGFPSITISYSNTTRDSTSHRSARDTFVKINGIEKIDHFEWKNNADIAYHPQRMRAPANANSSVRLPMPAKIESHLRRPPPPPEEDTILTEPVPEKIQTKKRYKPSPDIVTFFSTNRTLNDSIPVARVDSAYKAELAKLMNGYPPYNISFKSYRNTLPAKADFEKDSTKEVTTSKVFVGFNTPYAYQAHFSGVQQYILGKMRMQIGGSVLLLLLVLISFIIMYRNILAQQKLANIKNDFISNITHELKTPIATVSVAIEALRNFNAIRSPEKTKEYLDISASELQRLGLLVDKVLKLSIFENKRVELKKEQFDMKALIDETLATMRLQLEKQNAQVSFTTEGSSFLIEADKLHITSVIYNLLDNALKYSAGVPVIQIALKAVQENILELKVSDNGVGIAHQYQQKVFDKFFRVPMGNQHNIKGYGLGLSYVAEIVKQHMGYIYVESILGKGSAFIVKLPVAAADEIRFDEHRVIRKKTI</sequence>
<feature type="domain" description="Histidine kinase" evidence="8">
    <location>
        <begin position="433"/>
        <end position="653"/>
    </location>
</feature>
<dbReference type="Pfam" id="PF00512">
    <property type="entry name" value="HisKA"/>
    <property type="match status" value="1"/>
</dbReference>
<accession>A0A8X8IB29</accession>
<keyword evidence="7" id="KW-0472">Membrane</keyword>
<reference evidence="9 10" key="1">
    <citation type="submission" date="2016-10" db="EMBL/GenBank/DDBJ databases">
        <authorList>
            <person name="Varghese N."/>
            <person name="Submissions S."/>
        </authorList>
    </citation>
    <scope>NUCLEOTIDE SEQUENCE [LARGE SCALE GENOMIC DNA]</scope>
    <source>
        <strain evidence="9 10">DSM 25353</strain>
    </source>
</reference>
<dbReference type="AlphaFoldDB" id="A0A8X8IB29"/>
<dbReference type="SUPFAM" id="SSF47384">
    <property type="entry name" value="Homodimeric domain of signal transducing histidine kinase"/>
    <property type="match status" value="1"/>
</dbReference>
<feature type="transmembrane region" description="Helical" evidence="7">
    <location>
        <begin position="6"/>
        <end position="26"/>
    </location>
</feature>
<keyword evidence="5 9" id="KW-0418">Kinase</keyword>
<keyword evidence="4" id="KW-0808">Transferase</keyword>
<dbReference type="EC" id="2.7.13.3" evidence="2"/>
<keyword evidence="3" id="KW-0597">Phosphoprotein</keyword>
<dbReference type="InterPro" id="IPR005467">
    <property type="entry name" value="His_kinase_dom"/>
</dbReference>
<dbReference type="InterPro" id="IPR003661">
    <property type="entry name" value="HisK_dim/P_dom"/>
</dbReference>
<protein>
    <recommendedName>
        <fullName evidence="2">histidine kinase</fullName>
        <ecNumber evidence="2">2.7.13.3</ecNumber>
    </recommendedName>
</protein>
<dbReference type="FunFam" id="3.30.565.10:FF:000006">
    <property type="entry name" value="Sensor histidine kinase WalK"/>
    <property type="match status" value="1"/>
</dbReference>
<dbReference type="SUPFAM" id="SSF55874">
    <property type="entry name" value="ATPase domain of HSP90 chaperone/DNA topoisomerase II/histidine kinase"/>
    <property type="match status" value="1"/>
</dbReference>
<dbReference type="PROSITE" id="PS50109">
    <property type="entry name" value="HIS_KIN"/>
    <property type="match status" value="1"/>
</dbReference>
<evidence type="ECO:0000313" key="10">
    <source>
        <dbReference type="Proteomes" id="UP000198711"/>
    </source>
</evidence>
<feature type="region of interest" description="Disordered" evidence="6">
    <location>
        <begin position="83"/>
        <end position="103"/>
    </location>
</feature>
<keyword evidence="7" id="KW-0812">Transmembrane</keyword>
<name>A0A8X8IB29_9BACT</name>
<evidence type="ECO:0000259" key="8">
    <source>
        <dbReference type="PROSITE" id="PS50109"/>
    </source>
</evidence>
<evidence type="ECO:0000256" key="2">
    <source>
        <dbReference type="ARBA" id="ARBA00012438"/>
    </source>
</evidence>
<dbReference type="Gene3D" id="1.10.287.130">
    <property type="match status" value="1"/>
</dbReference>
<proteinExistence type="predicted"/>